<name>A0ABW2PZ05_9BACL</name>
<dbReference type="RefSeq" id="WP_380968150.1">
    <property type="nucleotide sequence ID" value="NZ_JBHTCO010000034.1"/>
</dbReference>
<evidence type="ECO:0000313" key="2">
    <source>
        <dbReference type="Proteomes" id="UP001596505"/>
    </source>
</evidence>
<keyword evidence="2" id="KW-1185">Reference proteome</keyword>
<comment type="caution">
    <text evidence="1">The sequence shown here is derived from an EMBL/GenBank/DDBJ whole genome shotgun (WGS) entry which is preliminary data.</text>
</comment>
<sequence length="141" mass="16251">MKRVYLASPFFNKKEITYLEQVEEILEEKGLQVFSPFRNPIDKQVEVGSRQWSIETFMKDIKYIKWAEAVVGIYHGNYSDSGTAWEFGYAFAVGKPVILIHVGENSNLMVHEGAHANIRLEELKGYDFDQLTSSFYTGEML</sequence>
<dbReference type="SUPFAM" id="SSF52309">
    <property type="entry name" value="N-(deoxy)ribosyltransferase-like"/>
    <property type="match status" value="1"/>
</dbReference>
<dbReference type="InterPro" id="IPR007710">
    <property type="entry name" value="Nucleoside_deoxyribTrfase"/>
</dbReference>
<dbReference type="PANTHER" id="PTHR15364">
    <property type="entry name" value="2'-DEOXYNUCLEOSIDE 5'-PHOSPHATE N-HYDROLASE 1"/>
    <property type="match status" value="1"/>
</dbReference>
<dbReference type="InterPro" id="IPR051239">
    <property type="entry name" value="2'-dNMP_N-hydrolase"/>
</dbReference>
<dbReference type="EMBL" id="JBHTCO010000034">
    <property type="protein sequence ID" value="MFC7394594.1"/>
    <property type="molecule type" value="Genomic_DNA"/>
</dbReference>
<reference evidence="2" key="1">
    <citation type="journal article" date="2019" name="Int. J. Syst. Evol. Microbiol.">
        <title>The Global Catalogue of Microorganisms (GCM) 10K type strain sequencing project: providing services to taxonomists for standard genome sequencing and annotation.</title>
        <authorList>
            <consortium name="The Broad Institute Genomics Platform"/>
            <consortium name="The Broad Institute Genome Sequencing Center for Infectious Disease"/>
            <person name="Wu L."/>
            <person name="Ma J."/>
        </authorList>
    </citation>
    <scope>NUCLEOTIDE SEQUENCE [LARGE SCALE GENOMIC DNA]</scope>
    <source>
        <strain evidence="2">CGMCC 1.16305</strain>
    </source>
</reference>
<evidence type="ECO:0000313" key="1">
    <source>
        <dbReference type="EMBL" id="MFC7394594.1"/>
    </source>
</evidence>
<organism evidence="1 2">
    <name type="scientific">Scopulibacillus cellulosilyticus</name>
    <dbReference type="NCBI Taxonomy" id="2665665"/>
    <lineage>
        <taxon>Bacteria</taxon>
        <taxon>Bacillati</taxon>
        <taxon>Bacillota</taxon>
        <taxon>Bacilli</taxon>
        <taxon>Bacillales</taxon>
        <taxon>Sporolactobacillaceae</taxon>
        <taxon>Scopulibacillus</taxon>
    </lineage>
</organism>
<dbReference type="Pfam" id="PF05014">
    <property type="entry name" value="Nuc_deoxyrib_tr"/>
    <property type="match status" value="1"/>
</dbReference>
<proteinExistence type="predicted"/>
<protein>
    <submittedName>
        <fullName evidence="1">Nucleoside 2-deoxyribosyltransferase</fullName>
    </submittedName>
</protein>
<gene>
    <name evidence="1" type="ORF">ACFQRG_16810</name>
</gene>
<dbReference type="Gene3D" id="3.40.50.450">
    <property type="match status" value="1"/>
</dbReference>
<accession>A0ABW2PZ05</accession>
<dbReference type="Proteomes" id="UP001596505">
    <property type="component" value="Unassembled WGS sequence"/>
</dbReference>
<dbReference type="PANTHER" id="PTHR15364:SF0">
    <property type="entry name" value="2'-DEOXYNUCLEOSIDE 5'-PHOSPHATE N-HYDROLASE 1"/>
    <property type="match status" value="1"/>
</dbReference>